<reference evidence="1 2" key="1">
    <citation type="submission" date="2019-12" db="EMBL/GenBank/DDBJ databases">
        <authorList>
            <person name="Li J."/>
        </authorList>
    </citation>
    <scope>NUCLEOTIDE SEQUENCE [LARGE SCALE GENOMIC DNA]</scope>
    <source>
        <strain evidence="1 2">HL2-2</strain>
    </source>
</reference>
<accession>A0A6L6U809</accession>
<dbReference type="RefSeq" id="WP_157363320.1">
    <property type="nucleotide sequence ID" value="NZ_WOWS01000002.1"/>
</dbReference>
<name>A0A6L6U809_9FLAO</name>
<comment type="caution">
    <text evidence="1">The sequence shown here is derived from an EMBL/GenBank/DDBJ whole genome shotgun (WGS) entry which is preliminary data.</text>
</comment>
<dbReference type="AlphaFoldDB" id="A0A6L6U809"/>
<evidence type="ECO:0000313" key="1">
    <source>
        <dbReference type="EMBL" id="MUU78435.1"/>
    </source>
</evidence>
<organism evidence="1 2">
    <name type="scientific">Winogradskyella endarachnes</name>
    <dbReference type="NCBI Taxonomy" id="2681965"/>
    <lineage>
        <taxon>Bacteria</taxon>
        <taxon>Pseudomonadati</taxon>
        <taxon>Bacteroidota</taxon>
        <taxon>Flavobacteriia</taxon>
        <taxon>Flavobacteriales</taxon>
        <taxon>Flavobacteriaceae</taxon>
        <taxon>Winogradskyella</taxon>
    </lineage>
</organism>
<keyword evidence="2" id="KW-1185">Reference proteome</keyword>
<dbReference type="EMBL" id="WOWS01000002">
    <property type="protein sequence ID" value="MUU78435.1"/>
    <property type="molecule type" value="Genomic_DNA"/>
</dbReference>
<proteinExistence type="predicted"/>
<protein>
    <recommendedName>
        <fullName evidence="3">Lipoprotein</fullName>
    </recommendedName>
</protein>
<dbReference type="PROSITE" id="PS51257">
    <property type="entry name" value="PROKAR_LIPOPROTEIN"/>
    <property type="match status" value="1"/>
</dbReference>
<evidence type="ECO:0000313" key="2">
    <source>
        <dbReference type="Proteomes" id="UP000478208"/>
    </source>
</evidence>
<dbReference type="Proteomes" id="UP000478208">
    <property type="component" value="Unassembled WGS sequence"/>
</dbReference>
<gene>
    <name evidence="1" type="ORF">GN138_08270</name>
</gene>
<evidence type="ECO:0008006" key="3">
    <source>
        <dbReference type="Google" id="ProtNLM"/>
    </source>
</evidence>
<sequence>MNKVLKYITFVLILSSCASKKLVQKLQLQSDISKIKETTYAIENGNKTQIELKHIELTKNGRVKYSETFNEKNDLIETVEKKLFFNKKSFPNKEPYYCKTRWKFNQKERISCYSQKTDKQNEIIVQYNKDGTVKHITDNFTTFNKYIYRYGTTIKSDTLLTIITLNKDRKETEKTTLRCLEKDASDNCIELQKTYNSTQKIEIIERDFTYN</sequence>